<dbReference type="Pfam" id="PF02518">
    <property type="entry name" value="HATPase_c"/>
    <property type="match status" value="1"/>
</dbReference>
<keyword evidence="2" id="KW-1133">Transmembrane helix</keyword>
<dbReference type="EMBL" id="SOGT01000001">
    <property type="protein sequence ID" value="TFD29233.1"/>
    <property type="molecule type" value="Genomic_DNA"/>
</dbReference>
<dbReference type="InterPro" id="IPR036890">
    <property type="entry name" value="HATPase_C_sf"/>
</dbReference>
<gene>
    <name evidence="4" type="ORF">E3T27_00445</name>
</gene>
<keyword evidence="2" id="KW-0472">Membrane</keyword>
<organism evidence="4 5">
    <name type="scientific">Cryobacterium lyxosi</name>
    <dbReference type="NCBI Taxonomy" id="1259228"/>
    <lineage>
        <taxon>Bacteria</taxon>
        <taxon>Bacillati</taxon>
        <taxon>Actinomycetota</taxon>
        <taxon>Actinomycetes</taxon>
        <taxon>Micrococcales</taxon>
        <taxon>Microbacteriaceae</taxon>
        <taxon>Cryobacterium</taxon>
    </lineage>
</organism>
<proteinExistence type="predicted"/>
<dbReference type="AlphaFoldDB" id="A0A4R8ZJ75"/>
<feature type="transmembrane region" description="Helical" evidence="2">
    <location>
        <begin position="116"/>
        <end position="136"/>
    </location>
</feature>
<dbReference type="RefSeq" id="WP_134571238.1">
    <property type="nucleotide sequence ID" value="NZ_SOGT01000001.1"/>
</dbReference>
<feature type="transmembrane region" description="Helical" evidence="2">
    <location>
        <begin position="148"/>
        <end position="175"/>
    </location>
</feature>
<feature type="transmembrane region" description="Helical" evidence="2">
    <location>
        <begin position="195"/>
        <end position="218"/>
    </location>
</feature>
<dbReference type="Proteomes" id="UP000298424">
    <property type="component" value="Unassembled WGS sequence"/>
</dbReference>
<keyword evidence="4" id="KW-0067">ATP-binding</keyword>
<feature type="region of interest" description="Disordered" evidence="1">
    <location>
        <begin position="425"/>
        <end position="459"/>
    </location>
</feature>
<feature type="domain" description="Histidine kinase/HSP90-like ATPase" evidence="3">
    <location>
        <begin position="342"/>
        <end position="433"/>
    </location>
</feature>
<evidence type="ECO:0000313" key="4">
    <source>
        <dbReference type="EMBL" id="TFD29233.1"/>
    </source>
</evidence>
<protein>
    <submittedName>
        <fullName evidence="4">ATP-binding protein</fullName>
    </submittedName>
</protein>
<dbReference type="OrthoDB" id="144293at2"/>
<feature type="transmembrane region" description="Helical" evidence="2">
    <location>
        <begin position="57"/>
        <end position="75"/>
    </location>
</feature>
<comment type="caution">
    <text evidence="4">The sequence shown here is derived from an EMBL/GenBank/DDBJ whole genome shotgun (WGS) entry which is preliminary data.</text>
</comment>
<evidence type="ECO:0000313" key="5">
    <source>
        <dbReference type="Proteomes" id="UP000298424"/>
    </source>
</evidence>
<dbReference type="Gene3D" id="3.30.565.10">
    <property type="entry name" value="Histidine kinase-like ATPase, C-terminal domain"/>
    <property type="match status" value="1"/>
</dbReference>
<evidence type="ECO:0000259" key="3">
    <source>
        <dbReference type="Pfam" id="PF02518"/>
    </source>
</evidence>
<accession>A0A4R8ZJ75</accession>
<sequence>MSKRAAREGDQNRQGALVFTATKPFTEVGDDGFQVDGSLFDRARQPRNPISRAQIEIVLSRSVAAVAVIFALQTLPVMLAQLDSRKASAAVPIAIVLALVIVIFVTATLTREGIRTAAGAVAAVYLAALFVWPPLMIDPTAVLDSKPWLWYLCGVATSCAAIALPLAWAVVYTVITPATFGLLRVLPSGGEAENLVAVLDTFYAMLLGGTVLIIIYVLRQATARVDTAQSNALAKYAVAVRHHATEVERVEVDSIVHDSVLATLLSAAGVRNAKGAELAAAMARSAIIRLQVASGERNVDDAAVSVSQLAARIRSAAMATGMFTVTELCVVGLTLPEHAAEALYSASVQAMVNSVQHAGPAQSRTVTVGGDDQSGCIICISDTGGGFDVSSVASGRLGLRVSIHDRVAAAGGVAVLRTSLGHGTTITLTWPRPDAPNQVSGDPSAEARGSSSGRDAGTR</sequence>
<dbReference type="InterPro" id="IPR003594">
    <property type="entry name" value="HATPase_dom"/>
</dbReference>
<keyword evidence="4" id="KW-0547">Nucleotide-binding</keyword>
<feature type="transmembrane region" description="Helical" evidence="2">
    <location>
        <begin position="87"/>
        <end position="109"/>
    </location>
</feature>
<keyword evidence="2" id="KW-0812">Transmembrane</keyword>
<evidence type="ECO:0000256" key="1">
    <source>
        <dbReference type="SAM" id="MobiDB-lite"/>
    </source>
</evidence>
<dbReference type="SUPFAM" id="SSF55874">
    <property type="entry name" value="ATPase domain of HSP90 chaperone/DNA topoisomerase II/histidine kinase"/>
    <property type="match status" value="1"/>
</dbReference>
<keyword evidence="5" id="KW-1185">Reference proteome</keyword>
<reference evidence="4 5" key="1">
    <citation type="submission" date="2019-03" db="EMBL/GenBank/DDBJ databases">
        <title>Genomics of glacier-inhabiting Cryobacterium strains.</title>
        <authorList>
            <person name="Liu Q."/>
            <person name="Xin Y.-H."/>
        </authorList>
    </citation>
    <scope>NUCLEOTIDE SEQUENCE [LARGE SCALE GENOMIC DNA]</scope>
    <source>
        <strain evidence="4 5">TMT1-1</strain>
    </source>
</reference>
<evidence type="ECO:0000256" key="2">
    <source>
        <dbReference type="SAM" id="Phobius"/>
    </source>
</evidence>
<dbReference type="GO" id="GO:0005524">
    <property type="term" value="F:ATP binding"/>
    <property type="evidence" value="ECO:0007669"/>
    <property type="project" value="UniProtKB-KW"/>
</dbReference>
<name>A0A4R8ZJ75_9MICO</name>